<dbReference type="PANTHER" id="PTHR30629">
    <property type="entry name" value="PROPHAGE INTEGRASE"/>
    <property type="match status" value="1"/>
</dbReference>
<dbReference type="InterPro" id="IPR053876">
    <property type="entry name" value="Phage_int_M"/>
</dbReference>
<dbReference type="Pfam" id="PF13356">
    <property type="entry name" value="Arm-DNA-bind_3"/>
    <property type="match status" value="1"/>
</dbReference>
<evidence type="ECO:0000256" key="4">
    <source>
        <dbReference type="ARBA" id="ARBA00023172"/>
    </source>
</evidence>
<comment type="caution">
    <text evidence="8">The sequence shown here is derived from an EMBL/GenBank/DDBJ whole genome shotgun (WGS) entry which is preliminary data.</text>
</comment>
<dbReference type="Proteomes" id="UP000473854">
    <property type="component" value="Unassembled WGS sequence"/>
</dbReference>
<evidence type="ECO:0000256" key="3">
    <source>
        <dbReference type="ARBA" id="ARBA00023125"/>
    </source>
</evidence>
<dbReference type="GO" id="GO:0006310">
    <property type="term" value="P:DNA recombination"/>
    <property type="evidence" value="ECO:0007669"/>
    <property type="project" value="UniProtKB-KW"/>
</dbReference>
<dbReference type="GO" id="GO:0015074">
    <property type="term" value="P:DNA integration"/>
    <property type="evidence" value="ECO:0007669"/>
    <property type="project" value="UniProtKB-KW"/>
</dbReference>
<proteinExistence type="inferred from homology"/>
<evidence type="ECO:0000256" key="2">
    <source>
        <dbReference type="ARBA" id="ARBA00022908"/>
    </source>
</evidence>
<feature type="domain" description="Core-binding (CB)" evidence="7">
    <location>
        <begin position="86"/>
        <end position="166"/>
    </location>
</feature>
<organism evidence="8 9">
    <name type="scientific">Acinetobacter faecalis</name>
    <dbReference type="NCBI Taxonomy" id="2665161"/>
    <lineage>
        <taxon>Bacteria</taxon>
        <taxon>Pseudomonadati</taxon>
        <taxon>Pseudomonadota</taxon>
        <taxon>Gammaproteobacteria</taxon>
        <taxon>Moraxellales</taxon>
        <taxon>Moraxellaceae</taxon>
        <taxon>Acinetobacter</taxon>
    </lineage>
</organism>
<accession>A0A6L6GIA1</accession>
<evidence type="ECO:0000313" key="9">
    <source>
        <dbReference type="Proteomes" id="UP000473854"/>
    </source>
</evidence>
<dbReference type="PROSITE" id="PS51900">
    <property type="entry name" value="CB"/>
    <property type="match status" value="1"/>
</dbReference>
<dbReference type="RefSeq" id="WP_154773694.1">
    <property type="nucleotide sequence ID" value="NZ_JAXHPN010000058.1"/>
</dbReference>
<dbReference type="Gene3D" id="1.10.443.10">
    <property type="entry name" value="Intergrase catalytic core"/>
    <property type="match status" value="1"/>
</dbReference>
<evidence type="ECO:0000256" key="1">
    <source>
        <dbReference type="ARBA" id="ARBA00008857"/>
    </source>
</evidence>
<dbReference type="InterPro" id="IPR002104">
    <property type="entry name" value="Integrase_catalytic"/>
</dbReference>
<keyword evidence="2" id="KW-0229">DNA integration</keyword>
<comment type="similarity">
    <text evidence="1">Belongs to the 'phage' integrase family.</text>
</comment>
<name>A0A6L6GIA1_9GAMM</name>
<gene>
    <name evidence="8" type="ORF">GIX10_12200</name>
</gene>
<feature type="domain" description="Tyr recombinase" evidence="6">
    <location>
        <begin position="189"/>
        <end position="367"/>
    </location>
</feature>
<dbReference type="Gene3D" id="3.30.160.390">
    <property type="entry name" value="Integrase, DNA-binding domain"/>
    <property type="match status" value="1"/>
</dbReference>
<dbReference type="InterPro" id="IPR050808">
    <property type="entry name" value="Phage_Integrase"/>
</dbReference>
<keyword evidence="4" id="KW-0233">DNA recombination</keyword>
<dbReference type="InterPro" id="IPR011010">
    <property type="entry name" value="DNA_brk_join_enz"/>
</dbReference>
<dbReference type="InterPro" id="IPR044068">
    <property type="entry name" value="CB"/>
</dbReference>
<dbReference type="InterPro" id="IPR038488">
    <property type="entry name" value="Integrase_DNA-bd_sf"/>
</dbReference>
<keyword evidence="3 5" id="KW-0238">DNA-binding</keyword>
<dbReference type="AlphaFoldDB" id="A0A6L6GIA1"/>
<evidence type="ECO:0000259" key="6">
    <source>
        <dbReference type="PROSITE" id="PS51898"/>
    </source>
</evidence>
<dbReference type="Pfam" id="PF00589">
    <property type="entry name" value="Phage_integrase"/>
    <property type="match status" value="1"/>
</dbReference>
<evidence type="ECO:0000259" key="7">
    <source>
        <dbReference type="PROSITE" id="PS51900"/>
    </source>
</evidence>
<dbReference type="GO" id="GO:0003677">
    <property type="term" value="F:DNA binding"/>
    <property type="evidence" value="ECO:0007669"/>
    <property type="project" value="UniProtKB-UniRule"/>
</dbReference>
<dbReference type="Pfam" id="PF22022">
    <property type="entry name" value="Phage_int_M"/>
    <property type="match status" value="1"/>
</dbReference>
<dbReference type="PROSITE" id="PS51898">
    <property type="entry name" value="TYR_RECOMBINASE"/>
    <property type="match status" value="1"/>
</dbReference>
<dbReference type="InterPro" id="IPR010998">
    <property type="entry name" value="Integrase_recombinase_N"/>
</dbReference>
<dbReference type="Gene3D" id="1.10.150.130">
    <property type="match status" value="1"/>
</dbReference>
<evidence type="ECO:0000313" key="8">
    <source>
        <dbReference type="EMBL" id="MTD12159.1"/>
    </source>
</evidence>
<dbReference type="PANTHER" id="PTHR30629:SF2">
    <property type="entry name" value="PROPHAGE INTEGRASE INTS-RELATED"/>
    <property type="match status" value="1"/>
</dbReference>
<evidence type="ECO:0000256" key="5">
    <source>
        <dbReference type="PROSITE-ProRule" id="PRU01248"/>
    </source>
</evidence>
<reference evidence="8 9" key="1">
    <citation type="submission" date="2019-11" db="EMBL/GenBank/DDBJ databases">
        <authorList>
            <person name="An D."/>
        </authorList>
    </citation>
    <scope>NUCLEOTIDE SEQUENCE [LARGE SCALE GENOMIC DNA]</scope>
    <source>
        <strain evidence="8 9">YIM 103518</strain>
    </source>
</reference>
<dbReference type="EMBL" id="WLYL01000054">
    <property type="protein sequence ID" value="MTD12159.1"/>
    <property type="molecule type" value="Genomic_DNA"/>
</dbReference>
<protein>
    <submittedName>
        <fullName evidence="8">Tyrosine-type recombinase/integrase</fullName>
    </submittedName>
</protein>
<dbReference type="InterPro" id="IPR013762">
    <property type="entry name" value="Integrase-like_cat_sf"/>
</dbReference>
<dbReference type="InterPro" id="IPR025166">
    <property type="entry name" value="Integrase_DNA_bind_dom"/>
</dbReference>
<dbReference type="CDD" id="cd00801">
    <property type="entry name" value="INT_P4_C"/>
    <property type="match status" value="1"/>
</dbReference>
<dbReference type="SUPFAM" id="SSF56349">
    <property type="entry name" value="DNA breaking-rejoining enzymes"/>
    <property type="match status" value="1"/>
</dbReference>
<sequence length="379" mass="44387">MSLTDVLCKKALPQEKQYRLSDINGLSLRVDPNGKKYWSIRYTENGQRKSKALGIYPELSLKRAREIALDLRYKLKNTTEVEQEQPYFKEVAEDWFNNQKETWSSKHISNVRASLDELYIALANKRINQIQAPEILQIIKKIEARGSLEIAKRTLSRCGMVMKYAIAHGYRYDNPAGDLVYALKNKRVKNLASLSASEMPEFLRKVRAYPSDAQTHHAIILIMLTGVRVSELLQARWEEFDLEGRKWDIPEERMKNRLPHRVPLTDQMINELQALRLTHNQDLLFPHRLNSKESMRSESILAVIKRSGYAGRMTTHGFRSLFSTVVNESNLFNPDAIERQLAHVPQNRIRSAYNRAQYWEERVRIMEWYEGRVKEWLVQ</sequence>